<sequence length="123" mass="14471">IILFIYIYIFLIFSFFVPSRPILISIMSLLNMKTQFKCILFVIKMSFKDLFRELKSIFCQSDVFYFIEDSVFLMGVVVLMIKIVFFSILISIDALPSKLFLSVSGVYYVITILTFYYIFSCFS</sequence>
<protein>
    <submittedName>
        <fullName evidence="2">Uncharacterized protein</fullName>
    </submittedName>
</protein>
<reference evidence="2" key="2">
    <citation type="submission" date="2023-05" db="EMBL/GenBank/DDBJ databases">
        <authorList>
            <person name="Fouks B."/>
        </authorList>
    </citation>
    <scope>NUCLEOTIDE SEQUENCE</scope>
    <source>
        <strain evidence="2">Stay&amp;Tobe</strain>
        <tissue evidence="2">Testes</tissue>
    </source>
</reference>
<feature type="non-terminal residue" evidence="2">
    <location>
        <position position="123"/>
    </location>
</feature>
<feature type="non-terminal residue" evidence="2">
    <location>
        <position position="1"/>
    </location>
</feature>
<feature type="transmembrane region" description="Helical" evidence="1">
    <location>
        <begin position="6"/>
        <end position="30"/>
    </location>
</feature>
<proteinExistence type="predicted"/>
<evidence type="ECO:0000313" key="2">
    <source>
        <dbReference type="EMBL" id="KAJ9596888.1"/>
    </source>
</evidence>
<keyword evidence="1" id="KW-0812">Transmembrane</keyword>
<accession>A0AAD8AFH3</accession>
<gene>
    <name evidence="2" type="ORF">L9F63_012144</name>
</gene>
<evidence type="ECO:0000256" key="1">
    <source>
        <dbReference type="SAM" id="Phobius"/>
    </source>
</evidence>
<keyword evidence="3" id="KW-1185">Reference proteome</keyword>
<feature type="transmembrane region" description="Helical" evidence="1">
    <location>
        <begin position="99"/>
        <end position="119"/>
    </location>
</feature>
<keyword evidence="1" id="KW-0472">Membrane</keyword>
<reference evidence="2" key="1">
    <citation type="journal article" date="2023" name="IScience">
        <title>Live-bearing cockroach genome reveals convergent evolutionary mechanisms linked to viviparity in insects and beyond.</title>
        <authorList>
            <person name="Fouks B."/>
            <person name="Harrison M.C."/>
            <person name="Mikhailova A.A."/>
            <person name="Marchal E."/>
            <person name="English S."/>
            <person name="Carruthers M."/>
            <person name="Jennings E.C."/>
            <person name="Chiamaka E.L."/>
            <person name="Frigard R.A."/>
            <person name="Pippel M."/>
            <person name="Attardo G.M."/>
            <person name="Benoit J.B."/>
            <person name="Bornberg-Bauer E."/>
            <person name="Tobe S.S."/>
        </authorList>
    </citation>
    <scope>NUCLEOTIDE SEQUENCE</scope>
    <source>
        <strain evidence="2">Stay&amp;Tobe</strain>
    </source>
</reference>
<dbReference type="Proteomes" id="UP001233999">
    <property type="component" value="Unassembled WGS sequence"/>
</dbReference>
<evidence type="ECO:0000313" key="3">
    <source>
        <dbReference type="Proteomes" id="UP001233999"/>
    </source>
</evidence>
<dbReference type="EMBL" id="JASPKZ010001957">
    <property type="protein sequence ID" value="KAJ9596888.1"/>
    <property type="molecule type" value="Genomic_DNA"/>
</dbReference>
<feature type="transmembrane region" description="Helical" evidence="1">
    <location>
        <begin position="73"/>
        <end position="92"/>
    </location>
</feature>
<organism evidence="2 3">
    <name type="scientific">Diploptera punctata</name>
    <name type="common">Pacific beetle cockroach</name>
    <dbReference type="NCBI Taxonomy" id="6984"/>
    <lineage>
        <taxon>Eukaryota</taxon>
        <taxon>Metazoa</taxon>
        <taxon>Ecdysozoa</taxon>
        <taxon>Arthropoda</taxon>
        <taxon>Hexapoda</taxon>
        <taxon>Insecta</taxon>
        <taxon>Pterygota</taxon>
        <taxon>Neoptera</taxon>
        <taxon>Polyneoptera</taxon>
        <taxon>Dictyoptera</taxon>
        <taxon>Blattodea</taxon>
        <taxon>Blaberoidea</taxon>
        <taxon>Blaberidae</taxon>
        <taxon>Diplopterinae</taxon>
        <taxon>Diploptera</taxon>
    </lineage>
</organism>
<comment type="caution">
    <text evidence="2">The sequence shown here is derived from an EMBL/GenBank/DDBJ whole genome shotgun (WGS) entry which is preliminary data.</text>
</comment>
<keyword evidence="1" id="KW-1133">Transmembrane helix</keyword>
<dbReference type="AlphaFoldDB" id="A0AAD8AFH3"/>
<name>A0AAD8AFH3_DIPPU</name>